<keyword evidence="3 8" id="KW-0028">Amino-acid biosynthesis</keyword>
<keyword evidence="4 8" id="KW-0210">Decarboxylase</keyword>
<comment type="similarity">
    <text evidence="8">Belongs to the TrpC family.</text>
</comment>
<reference evidence="10" key="1">
    <citation type="journal article" date="2021" name="Microb. Physiol.">
        <title>Proteogenomic Insights into the Physiology of Marine, Sulfate-Reducing, Filamentous Desulfonema limicola and Desulfonema magnum.</title>
        <authorList>
            <person name="Schnaars V."/>
            <person name="Wohlbrand L."/>
            <person name="Scheve S."/>
            <person name="Hinrichs C."/>
            <person name="Reinhardt R."/>
            <person name="Rabus R."/>
        </authorList>
    </citation>
    <scope>NUCLEOTIDE SEQUENCE</scope>
    <source>
        <strain evidence="10">5ac10</strain>
    </source>
</reference>
<evidence type="ECO:0000256" key="8">
    <source>
        <dbReference type="HAMAP-Rule" id="MF_00134"/>
    </source>
</evidence>
<evidence type="ECO:0000256" key="3">
    <source>
        <dbReference type="ARBA" id="ARBA00022605"/>
    </source>
</evidence>
<dbReference type="NCBIfam" id="NF001373">
    <property type="entry name" value="PRK00278.1-6"/>
    <property type="match status" value="1"/>
</dbReference>
<dbReference type="CDD" id="cd00331">
    <property type="entry name" value="IGPS"/>
    <property type="match status" value="1"/>
</dbReference>
<dbReference type="InterPro" id="IPR011060">
    <property type="entry name" value="RibuloseP-bd_barrel"/>
</dbReference>
<dbReference type="GO" id="GO:0004640">
    <property type="term" value="F:phosphoribosylanthranilate isomerase activity"/>
    <property type="evidence" value="ECO:0007669"/>
    <property type="project" value="TreeGrafter"/>
</dbReference>
<dbReference type="GO" id="GO:0000162">
    <property type="term" value="P:L-tryptophan biosynthetic process"/>
    <property type="evidence" value="ECO:0007669"/>
    <property type="project" value="UniProtKB-UniRule"/>
</dbReference>
<evidence type="ECO:0000256" key="1">
    <source>
        <dbReference type="ARBA" id="ARBA00001633"/>
    </source>
</evidence>
<keyword evidence="6 8" id="KW-0057">Aromatic amino acid biosynthesis</keyword>
<evidence type="ECO:0000256" key="7">
    <source>
        <dbReference type="ARBA" id="ARBA00023239"/>
    </source>
</evidence>
<dbReference type="EMBL" id="CP061799">
    <property type="protein sequence ID" value="QTA79914.1"/>
    <property type="molecule type" value="Genomic_DNA"/>
</dbReference>
<dbReference type="Pfam" id="PF00218">
    <property type="entry name" value="IGPS"/>
    <property type="match status" value="1"/>
</dbReference>
<feature type="domain" description="Indole-3-glycerol phosphate synthase" evidence="9">
    <location>
        <begin position="6"/>
        <end position="260"/>
    </location>
</feature>
<comment type="catalytic activity">
    <reaction evidence="1 8">
        <text>1-(2-carboxyphenylamino)-1-deoxy-D-ribulose 5-phosphate + H(+) = (1S,2R)-1-C-(indol-3-yl)glycerol 3-phosphate + CO2 + H2O</text>
        <dbReference type="Rhea" id="RHEA:23476"/>
        <dbReference type="ChEBI" id="CHEBI:15377"/>
        <dbReference type="ChEBI" id="CHEBI:15378"/>
        <dbReference type="ChEBI" id="CHEBI:16526"/>
        <dbReference type="ChEBI" id="CHEBI:58613"/>
        <dbReference type="ChEBI" id="CHEBI:58866"/>
        <dbReference type="EC" id="4.1.1.48"/>
    </reaction>
</comment>
<keyword evidence="5 8" id="KW-0822">Tryptophan biosynthesis</keyword>
<dbReference type="Gene3D" id="3.20.20.70">
    <property type="entry name" value="Aldolase class I"/>
    <property type="match status" value="1"/>
</dbReference>
<evidence type="ECO:0000256" key="4">
    <source>
        <dbReference type="ARBA" id="ARBA00022793"/>
    </source>
</evidence>
<name>A0A975B6Z5_9BACT</name>
<keyword evidence="7 8" id="KW-0456">Lyase</keyword>
<evidence type="ECO:0000313" key="11">
    <source>
        <dbReference type="Proteomes" id="UP000663720"/>
    </source>
</evidence>
<dbReference type="GO" id="GO:0004425">
    <property type="term" value="F:indole-3-glycerol-phosphate synthase activity"/>
    <property type="evidence" value="ECO:0007669"/>
    <property type="project" value="UniProtKB-UniRule"/>
</dbReference>
<accession>A0A975B6Z5</accession>
<dbReference type="Proteomes" id="UP000663720">
    <property type="component" value="Chromosome"/>
</dbReference>
<evidence type="ECO:0000313" key="10">
    <source>
        <dbReference type="EMBL" id="QTA79914.1"/>
    </source>
</evidence>
<dbReference type="InterPro" id="IPR013798">
    <property type="entry name" value="Indole-3-glycerol_P_synth_dom"/>
</dbReference>
<evidence type="ECO:0000256" key="5">
    <source>
        <dbReference type="ARBA" id="ARBA00022822"/>
    </source>
</evidence>
<sequence>MSADILSRIVARKHEEVAEAEKLIPEKNLAEQAKARQDYRPFFKTLSKPGKSGVNIIAEIKRASPSKGIICPDLDPAEFARAYEKGGASCLSVLTDRDFFQGSINDLKAARKSVSLPVLRKDFMISPYQFYESAAMGADAVLLIVRILEPVQLKDFMQLAAELNLDTLTEVHSKAELETAVKAGAKLVGINNRNLGTFETNIQKAADLASLFTSDQVPVAESGIKTREDIISLQKAGIFNFLIGESIVRSPDPKAFLKSLAGRMKP</sequence>
<dbReference type="EC" id="4.1.1.48" evidence="8"/>
<dbReference type="RefSeq" id="WP_207691613.1">
    <property type="nucleotide sequence ID" value="NZ_CP061799.1"/>
</dbReference>
<dbReference type="KEGG" id="dli:dnl_21960"/>
<keyword evidence="11" id="KW-1185">Reference proteome</keyword>
<dbReference type="NCBIfam" id="NF001377">
    <property type="entry name" value="PRK00278.2-4"/>
    <property type="match status" value="1"/>
</dbReference>
<dbReference type="InterPro" id="IPR013785">
    <property type="entry name" value="Aldolase_TIM"/>
</dbReference>
<dbReference type="HAMAP" id="MF_00134_B">
    <property type="entry name" value="IGPS_B"/>
    <property type="match status" value="1"/>
</dbReference>
<dbReference type="SUPFAM" id="SSF51366">
    <property type="entry name" value="Ribulose-phoshate binding barrel"/>
    <property type="match status" value="1"/>
</dbReference>
<evidence type="ECO:0000256" key="2">
    <source>
        <dbReference type="ARBA" id="ARBA00004696"/>
    </source>
</evidence>
<proteinExistence type="inferred from homology"/>
<evidence type="ECO:0000256" key="6">
    <source>
        <dbReference type="ARBA" id="ARBA00023141"/>
    </source>
</evidence>
<dbReference type="FunFam" id="3.20.20.70:FF:000024">
    <property type="entry name" value="Indole-3-glycerol phosphate synthase"/>
    <property type="match status" value="1"/>
</dbReference>
<dbReference type="PANTHER" id="PTHR22854">
    <property type="entry name" value="TRYPTOPHAN BIOSYNTHESIS PROTEIN"/>
    <property type="match status" value="1"/>
</dbReference>
<comment type="pathway">
    <text evidence="2 8">Amino-acid biosynthesis; L-tryptophan biosynthesis; L-tryptophan from chorismate: step 4/5.</text>
</comment>
<dbReference type="InterPro" id="IPR045186">
    <property type="entry name" value="Indole-3-glycerol_P_synth"/>
</dbReference>
<dbReference type="PROSITE" id="PS00614">
    <property type="entry name" value="IGPS"/>
    <property type="match status" value="1"/>
</dbReference>
<dbReference type="PANTHER" id="PTHR22854:SF2">
    <property type="entry name" value="INDOLE-3-GLYCEROL-PHOSPHATE SYNTHASE"/>
    <property type="match status" value="1"/>
</dbReference>
<protein>
    <recommendedName>
        <fullName evidence="8">Indole-3-glycerol phosphate synthase</fullName>
        <shortName evidence="8">IGPS</shortName>
        <ecNumber evidence="8">4.1.1.48</ecNumber>
    </recommendedName>
</protein>
<dbReference type="AlphaFoldDB" id="A0A975B6Z5"/>
<dbReference type="InterPro" id="IPR001468">
    <property type="entry name" value="Indole-3-GlycerolPSynthase_CS"/>
</dbReference>
<evidence type="ECO:0000259" key="9">
    <source>
        <dbReference type="Pfam" id="PF00218"/>
    </source>
</evidence>
<gene>
    <name evidence="8 10" type="primary">trpC</name>
    <name evidence="10" type="ORF">dnl_21960</name>
</gene>
<organism evidence="10 11">
    <name type="scientific">Desulfonema limicola</name>
    <dbReference type="NCBI Taxonomy" id="45656"/>
    <lineage>
        <taxon>Bacteria</taxon>
        <taxon>Pseudomonadati</taxon>
        <taxon>Thermodesulfobacteriota</taxon>
        <taxon>Desulfobacteria</taxon>
        <taxon>Desulfobacterales</taxon>
        <taxon>Desulfococcaceae</taxon>
        <taxon>Desulfonema</taxon>
    </lineage>
</organism>